<evidence type="ECO:0000256" key="2">
    <source>
        <dbReference type="ARBA" id="ARBA00009977"/>
    </source>
</evidence>
<evidence type="ECO:0000313" key="11">
    <source>
        <dbReference type="Proteomes" id="UP000008311"/>
    </source>
</evidence>
<evidence type="ECO:0000256" key="1">
    <source>
        <dbReference type="ARBA" id="ARBA00004167"/>
    </source>
</evidence>
<keyword evidence="4 9" id="KW-0812">Transmembrane</keyword>
<gene>
    <name evidence="10" type="ORF">RCOM_0877440</name>
</gene>
<proteinExistence type="inferred from homology"/>
<name>B9SXU4_RICCO</name>
<dbReference type="GO" id="GO:0006865">
    <property type="term" value="P:amino acid transport"/>
    <property type="evidence" value="ECO:0007669"/>
    <property type="project" value="UniProtKB-KW"/>
</dbReference>
<evidence type="ECO:0000256" key="7">
    <source>
        <dbReference type="ARBA" id="ARBA00023136"/>
    </source>
</evidence>
<dbReference type="InterPro" id="IPR040359">
    <property type="entry name" value="GDU"/>
</dbReference>
<dbReference type="GO" id="GO:0080143">
    <property type="term" value="P:regulation of amino acid export"/>
    <property type="evidence" value="ECO:0007669"/>
    <property type="project" value="InterPro"/>
</dbReference>
<dbReference type="eggNOG" id="ENOG502S94S">
    <property type="taxonomic scope" value="Eukaryota"/>
</dbReference>
<organism evidence="10 11">
    <name type="scientific">Ricinus communis</name>
    <name type="common">Castor bean</name>
    <dbReference type="NCBI Taxonomy" id="3988"/>
    <lineage>
        <taxon>Eukaryota</taxon>
        <taxon>Viridiplantae</taxon>
        <taxon>Streptophyta</taxon>
        <taxon>Embryophyta</taxon>
        <taxon>Tracheophyta</taxon>
        <taxon>Spermatophyta</taxon>
        <taxon>Magnoliopsida</taxon>
        <taxon>eudicotyledons</taxon>
        <taxon>Gunneridae</taxon>
        <taxon>Pentapetalae</taxon>
        <taxon>rosids</taxon>
        <taxon>fabids</taxon>
        <taxon>Malpighiales</taxon>
        <taxon>Euphorbiaceae</taxon>
        <taxon>Acalyphoideae</taxon>
        <taxon>Acalypheae</taxon>
        <taxon>Ricinus</taxon>
    </lineage>
</organism>
<evidence type="ECO:0000256" key="4">
    <source>
        <dbReference type="ARBA" id="ARBA00022692"/>
    </source>
</evidence>
<dbReference type="OrthoDB" id="770444at2759"/>
<keyword evidence="3" id="KW-0813">Transport</keyword>
<keyword evidence="11" id="KW-1185">Reference proteome</keyword>
<keyword evidence="7 9" id="KW-0472">Membrane</keyword>
<protein>
    <submittedName>
        <fullName evidence="10">Uncharacterized protein</fullName>
    </submittedName>
</protein>
<dbReference type="AlphaFoldDB" id="B9SXU4"/>
<keyword evidence="5" id="KW-0029">Amino-acid transport</keyword>
<comment type="subcellular location">
    <subcellularLocation>
        <location evidence="1">Membrane</location>
        <topology evidence="1">Single-pass membrane protein</topology>
    </subcellularLocation>
</comment>
<feature type="region of interest" description="Disordered" evidence="8">
    <location>
        <begin position="87"/>
        <end position="124"/>
    </location>
</feature>
<dbReference type="STRING" id="3988.B9SXU4"/>
<evidence type="ECO:0000256" key="3">
    <source>
        <dbReference type="ARBA" id="ARBA00022448"/>
    </source>
</evidence>
<dbReference type="PANTHER" id="PTHR33228:SF76">
    <property type="entry name" value="PROTEIN GLUTAMINE DUMPER 7"/>
    <property type="match status" value="1"/>
</dbReference>
<dbReference type="OMA" id="DYNPTWL"/>
<evidence type="ECO:0000256" key="5">
    <source>
        <dbReference type="ARBA" id="ARBA00022970"/>
    </source>
</evidence>
<comment type="similarity">
    <text evidence="2">Belongs to the GLUTAMINE DUMPER 1 (TC 9.B.60) family.</text>
</comment>
<accession>B9SXU4</accession>
<evidence type="ECO:0000256" key="8">
    <source>
        <dbReference type="SAM" id="MobiDB-lite"/>
    </source>
</evidence>
<reference evidence="11" key="1">
    <citation type="journal article" date="2010" name="Nat. Biotechnol.">
        <title>Draft genome sequence of the oilseed species Ricinus communis.</title>
        <authorList>
            <person name="Chan A.P."/>
            <person name="Crabtree J."/>
            <person name="Zhao Q."/>
            <person name="Lorenzi H."/>
            <person name="Orvis J."/>
            <person name="Puiu D."/>
            <person name="Melake-Berhan A."/>
            <person name="Jones K.M."/>
            <person name="Redman J."/>
            <person name="Chen G."/>
            <person name="Cahoon E.B."/>
            <person name="Gedil M."/>
            <person name="Stanke M."/>
            <person name="Haas B.J."/>
            <person name="Wortman J.R."/>
            <person name="Fraser-Liggett C.M."/>
            <person name="Ravel J."/>
            <person name="Rabinowicz P.D."/>
        </authorList>
    </citation>
    <scope>NUCLEOTIDE SEQUENCE [LARGE SCALE GENOMIC DNA]</scope>
    <source>
        <strain evidence="11">cv. Hale</strain>
    </source>
</reference>
<evidence type="ECO:0000256" key="6">
    <source>
        <dbReference type="ARBA" id="ARBA00022989"/>
    </source>
</evidence>
<dbReference type="PANTHER" id="PTHR33228">
    <property type="entry name" value="PROTEIN GLUTAMINE DUMPER 4-RELATED"/>
    <property type="match status" value="1"/>
</dbReference>
<dbReference type="InParanoid" id="B9SXU4"/>
<keyword evidence="6 9" id="KW-1133">Transmembrane helix</keyword>
<evidence type="ECO:0000256" key="9">
    <source>
        <dbReference type="SAM" id="Phobius"/>
    </source>
</evidence>
<dbReference type="KEGG" id="rcu:8263910"/>
<dbReference type="EMBL" id="EQ974233">
    <property type="protein sequence ID" value="EEF31581.1"/>
    <property type="molecule type" value="Genomic_DNA"/>
</dbReference>
<dbReference type="GO" id="GO:0016020">
    <property type="term" value="C:membrane"/>
    <property type="evidence" value="ECO:0007669"/>
    <property type="project" value="UniProtKB-SubCell"/>
</dbReference>
<evidence type="ECO:0000313" key="10">
    <source>
        <dbReference type="EMBL" id="EEF31581.1"/>
    </source>
</evidence>
<feature type="transmembrane region" description="Helical" evidence="9">
    <location>
        <begin position="25"/>
        <end position="46"/>
    </location>
</feature>
<dbReference type="Proteomes" id="UP000008311">
    <property type="component" value="Unassembled WGS sequence"/>
</dbReference>
<sequence length="124" mass="13326">MRPTSNSTTAAAAAGFWHWSSPIPYLFGGLALILGIIAVALIILACSYRKSLSNESTEDGHEEKPGARQVEIMVDSDEPKIAVIMAGDDNPTFLAKPKPKPKPKPETAPEPQPAVCNCQKKEQV</sequence>